<keyword evidence="2" id="KW-0863">Zinc-finger</keyword>
<dbReference type="Pfam" id="PF00271">
    <property type="entry name" value="Helicase_C"/>
    <property type="match status" value="1"/>
</dbReference>
<dbReference type="InterPro" id="IPR014001">
    <property type="entry name" value="Helicase_ATP-bd"/>
</dbReference>
<dbReference type="Pfam" id="PF04434">
    <property type="entry name" value="SWIM"/>
    <property type="match status" value="1"/>
</dbReference>
<dbReference type="PANTHER" id="PTHR10799">
    <property type="entry name" value="SNF2/RAD54 HELICASE FAMILY"/>
    <property type="match status" value="1"/>
</dbReference>
<organism evidence="6 7">
    <name type="scientific">Desulfoscipio geothermicus DSM 3669</name>
    <dbReference type="NCBI Taxonomy" id="1121426"/>
    <lineage>
        <taxon>Bacteria</taxon>
        <taxon>Bacillati</taxon>
        <taxon>Bacillota</taxon>
        <taxon>Clostridia</taxon>
        <taxon>Eubacteriales</taxon>
        <taxon>Desulfallaceae</taxon>
        <taxon>Desulfoscipio</taxon>
    </lineage>
</organism>
<evidence type="ECO:0000259" key="4">
    <source>
        <dbReference type="PROSITE" id="PS51192"/>
    </source>
</evidence>
<evidence type="ECO:0000256" key="1">
    <source>
        <dbReference type="ARBA" id="ARBA00022801"/>
    </source>
</evidence>
<sequence length="1091" mass="125843">MFYITDEIIRKAATNNQVYQRGLDYYLESRVVDLDFYRDELCVLATVSGSLQYEVEVCFSNRGEIIEMFCDCPAFYEYEGACKHIVAVLKACQRSFGGGTKKAQKDNQQNNPLADSIFAYFNYSVNSPEKKPVNLEITFELFIEIHNRVRQAIPALSLRMGDERLYVVKKIDRLFETLASGEKLVFGKNFTFDPVVHDFSPGDKPVINLLREMYEVENSIFEDTGYYIWRNNQGRLFRGKYVFLTQAAAKRVLSFLRSGEFNLKIDGEEYKNIEKIERDLPLHFKLGKHNDDLVLRWNKLRLVPLVKTGEYFFYEGKIYKISDRQKDYFLPFVNAFTQSSDGIRFSKQQRERFVAELLPVVRQIGRVDIAPEVKSSFHETDLKAEIYLDKNGDAVTAKVEFAYGDIRFNPFAAKTGFRAGDKILVRDVQKERAVLNLLEKAEFRTLSGNLYLNQEEAICEFVYHILPELQELAEVFYSDSFRNMRVRDSATFSGGVRLNEDSGMLEFSFELEGIDSAEIREVFQSLREKKKYYRLKDGSFLLLDSAGANLYQAMNMIDSLNISDRELEKKVIQIPKYRALYIDRCLRESNLRVERNLAFKQLVQNVTEPQDMEFEVPKNFKGVLRDYQKTGFKWLKTLAMYGLGGILADDMGLGKTVQTLAFIMSERERVPAPALVVAPTSVVYNWQDEAEKFAPDLKVVVVSGTPKERAELLKEAKKADLVITSYALIRRDVELYEDFNFGYCFLDEAQHIKNPNSLGAKAVKIIKARGYFALTGTPLENSLTELWSVFDFVMRGYLLSHQKFVKKYERPVVKEQDEKALQELQKQIAPFILRRMKRDVLQELPPKIESRVLTELTKEQKKVYLTYLQKARGEIEEAITTRGFEKSQIKILSVLTRLRQICCHPATFLENYKGDSGKLVYLREIMQDAVKGGHRILLFSQFTGMLEIIRNQLDNEQISYFYLDGSTKTDERGRMVQSFNRGEGDVFLISLKAGGTGLNLTGADMVIHYDPWWNPAVEEQATDRAHRIGQKNSVQVVKLISKGTIEEKIYELQQKKKAMIDSVIQPGETMFSKLTEQELRELFHTGDGSEM</sequence>
<dbReference type="STRING" id="39060.SAMN05660706_10975"/>
<dbReference type="EMBL" id="FOYM01000009">
    <property type="protein sequence ID" value="SFR03684.1"/>
    <property type="molecule type" value="Genomic_DNA"/>
</dbReference>
<dbReference type="FunFam" id="3.40.50.10810:FF:000054">
    <property type="entry name" value="Helicase, Snf2 family"/>
    <property type="match status" value="1"/>
</dbReference>
<dbReference type="Gene3D" id="3.40.50.10810">
    <property type="entry name" value="Tandem AAA-ATPase domain"/>
    <property type="match status" value="1"/>
</dbReference>
<dbReference type="InterPro" id="IPR013663">
    <property type="entry name" value="Helicase_SWF/SNF/SWI_bac"/>
</dbReference>
<evidence type="ECO:0000259" key="5">
    <source>
        <dbReference type="PROSITE" id="PS51194"/>
    </source>
</evidence>
<accession>A0A1I6DE23</accession>
<dbReference type="AlphaFoldDB" id="A0A1I6DE23"/>
<dbReference type="CDD" id="cd18793">
    <property type="entry name" value="SF2_C_SNF"/>
    <property type="match status" value="1"/>
</dbReference>
<proteinExistence type="predicted"/>
<keyword evidence="6" id="KW-0067">ATP-binding</keyword>
<dbReference type="OrthoDB" id="9814088at2"/>
<evidence type="ECO:0000259" key="3">
    <source>
        <dbReference type="PROSITE" id="PS50966"/>
    </source>
</evidence>
<dbReference type="SUPFAM" id="SSF52540">
    <property type="entry name" value="P-loop containing nucleoside triphosphate hydrolases"/>
    <property type="match status" value="2"/>
</dbReference>
<dbReference type="InterPro" id="IPR049730">
    <property type="entry name" value="SNF2/RAD54-like_C"/>
</dbReference>
<keyword evidence="6" id="KW-0547">Nucleotide-binding</keyword>
<feature type="domain" description="Helicase C-terminal" evidence="5">
    <location>
        <begin position="921"/>
        <end position="1075"/>
    </location>
</feature>
<dbReference type="GO" id="GO:0016787">
    <property type="term" value="F:hydrolase activity"/>
    <property type="evidence" value="ECO:0007669"/>
    <property type="project" value="UniProtKB-KW"/>
</dbReference>
<dbReference type="PROSITE" id="PS51194">
    <property type="entry name" value="HELICASE_CTER"/>
    <property type="match status" value="1"/>
</dbReference>
<dbReference type="SMART" id="SM00487">
    <property type="entry name" value="DEXDc"/>
    <property type="match status" value="1"/>
</dbReference>
<dbReference type="Proteomes" id="UP000199584">
    <property type="component" value="Unassembled WGS sequence"/>
</dbReference>
<dbReference type="InterPro" id="IPR027417">
    <property type="entry name" value="P-loop_NTPase"/>
</dbReference>
<protein>
    <submittedName>
        <fullName evidence="6">Superfamily II DNA or RNA helicase, SNF2 family</fullName>
    </submittedName>
</protein>
<dbReference type="Pfam" id="PF00176">
    <property type="entry name" value="SNF2-rel_dom"/>
    <property type="match status" value="1"/>
</dbReference>
<dbReference type="GO" id="GO:0005524">
    <property type="term" value="F:ATP binding"/>
    <property type="evidence" value="ECO:0007669"/>
    <property type="project" value="InterPro"/>
</dbReference>
<keyword evidence="7" id="KW-1185">Reference proteome</keyword>
<dbReference type="InterPro" id="IPR000330">
    <property type="entry name" value="SNF2_N"/>
</dbReference>
<keyword evidence="2" id="KW-0862">Zinc</keyword>
<reference evidence="7" key="1">
    <citation type="submission" date="2016-10" db="EMBL/GenBank/DDBJ databases">
        <authorList>
            <person name="Varghese N."/>
            <person name="Submissions S."/>
        </authorList>
    </citation>
    <scope>NUCLEOTIDE SEQUENCE [LARGE SCALE GENOMIC DNA]</scope>
    <source>
        <strain evidence="7">DSM 3669</strain>
    </source>
</reference>
<dbReference type="Pfam" id="PF08455">
    <property type="entry name" value="SNF2_assoc"/>
    <property type="match status" value="1"/>
</dbReference>
<keyword evidence="6" id="KW-0347">Helicase</keyword>
<dbReference type="PROSITE" id="PS50966">
    <property type="entry name" value="ZF_SWIM"/>
    <property type="match status" value="1"/>
</dbReference>
<dbReference type="InterPro" id="IPR007527">
    <property type="entry name" value="Znf_SWIM"/>
</dbReference>
<feature type="domain" description="Helicase ATP-binding" evidence="4">
    <location>
        <begin position="636"/>
        <end position="796"/>
    </location>
</feature>
<keyword evidence="1" id="KW-0378">Hydrolase</keyword>
<evidence type="ECO:0000313" key="7">
    <source>
        <dbReference type="Proteomes" id="UP000199584"/>
    </source>
</evidence>
<dbReference type="Gene3D" id="3.40.50.300">
    <property type="entry name" value="P-loop containing nucleotide triphosphate hydrolases"/>
    <property type="match status" value="1"/>
</dbReference>
<dbReference type="FunFam" id="3.40.50.300:FF:000533">
    <property type="entry name" value="Helicase, Snf2 family"/>
    <property type="match status" value="1"/>
</dbReference>
<dbReference type="PROSITE" id="PS51192">
    <property type="entry name" value="HELICASE_ATP_BIND_1"/>
    <property type="match status" value="1"/>
</dbReference>
<dbReference type="InterPro" id="IPR001650">
    <property type="entry name" value="Helicase_C-like"/>
</dbReference>
<name>A0A1I6DE23_9FIRM</name>
<gene>
    <name evidence="6" type="ORF">SAMN05660706_10975</name>
</gene>
<dbReference type="GO" id="GO:0008270">
    <property type="term" value="F:zinc ion binding"/>
    <property type="evidence" value="ECO:0007669"/>
    <property type="project" value="UniProtKB-KW"/>
</dbReference>
<dbReference type="RefSeq" id="WP_092482773.1">
    <property type="nucleotide sequence ID" value="NZ_FOYM01000009.1"/>
</dbReference>
<dbReference type="CDD" id="cd18012">
    <property type="entry name" value="DEXQc_arch_SWI2_SNF2"/>
    <property type="match status" value="1"/>
</dbReference>
<keyword evidence="2" id="KW-0479">Metal-binding</keyword>
<dbReference type="GO" id="GO:0004386">
    <property type="term" value="F:helicase activity"/>
    <property type="evidence" value="ECO:0007669"/>
    <property type="project" value="UniProtKB-KW"/>
</dbReference>
<evidence type="ECO:0000313" key="6">
    <source>
        <dbReference type="EMBL" id="SFR03684.1"/>
    </source>
</evidence>
<feature type="domain" description="SWIM-type" evidence="3">
    <location>
        <begin position="53"/>
        <end position="93"/>
    </location>
</feature>
<dbReference type="InterPro" id="IPR038718">
    <property type="entry name" value="SNF2-like_sf"/>
</dbReference>
<dbReference type="SMART" id="SM00490">
    <property type="entry name" value="HELICc"/>
    <property type="match status" value="1"/>
</dbReference>
<evidence type="ECO:0000256" key="2">
    <source>
        <dbReference type="PROSITE-ProRule" id="PRU00325"/>
    </source>
</evidence>